<evidence type="ECO:0000256" key="1">
    <source>
        <dbReference type="SAM" id="Phobius"/>
    </source>
</evidence>
<protein>
    <submittedName>
        <fullName evidence="2">NADH-quinone oxidoreductase subunit L</fullName>
    </submittedName>
</protein>
<feature type="transmembrane region" description="Helical" evidence="1">
    <location>
        <begin position="126"/>
        <end position="145"/>
    </location>
</feature>
<name>A0A2P6U536_CHLSO</name>
<keyword evidence="1" id="KW-0812">Transmembrane</keyword>
<dbReference type="EMBL" id="LHPG02000001">
    <property type="protein sequence ID" value="PRW61417.1"/>
    <property type="molecule type" value="Genomic_DNA"/>
</dbReference>
<accession>A0A2P6U536</accession>
<feature type="transmembrane region" description="Helical" evidence="1">
    <location>
        <begin position="94"/>
        <end position="114"/>
    </location>
</feature>
<gene>
    <name evidence="2" type="ORF">C2E21_0578</name>
</gene>
<dbReference type="Proteomes" id="UP000239899">
    <property type="component" value="Unassembled WGS sequence"/>
</dbReference>
<keyword evidence="1" id="KW-1133">Transmembrane helix</keyword>
<comment type="caution">
    <text evidence="2">The sequence shown here is derived from an EMBL/GenBank/DDBJ whole genome shotgun (WGS) entry which is preliminary data.</text>
</comment>
<evidence type="ECO:0000313" key="2">
    <source>
        <dbReference type="EMBL" id="PRW61417.1"/>
    </source>
</evidence>
<keyword evidence="1" id="KW-0472">Membrane</keyword>
<keyword evidence="3" id="KW-1185">Reference proteome</keyword>
<reference evidence="2 3" key="1">
    <citation type="journal article" date="2018" name="Plant J.">
        <title>Genome sequences of Chlorella sorokiniana UTEX 1602 and Micractinium conductrix SAG 241.80: implications to maltose excretion by a green alga.</title>
        <authorList>
            <person name="Arriola M.B."/>
            <person name="Velmurugan N."/>
            <person name="Zhang Y."/>
            <person name="Plunkett M.H."/>
            <person name="Hondzo H."/>
            <person name="Barney B.M."/>
        </authorList>
    </citation>
    <scope>NUCLEOTIDE SEQUENCE [LARGE SCALE GENOMIC DNA]</scope>
    <source>
        <strain evidence="3">UTEX 1602</strain>
    </source>
</reference>
<dbReference type="OrthoDB" id="546340at2759"/>
<dbReference type="AlphaFoldDB" id="A0A2P6U536"/>
<proteinExistence type="predicted"/>
<organism evidence="2 3">
    <name type="scientific">Chlorella sorokiniana</name>
    <name type="common">Freshwater green alga</name>
    <dbReference type="NCBI Taxonomy" id="3076"/>
    <lineage>
        <taxon>Eukaryota</taxon>
        <taxon>Viridiplantae</taxon>
        <taxon>Chlorophyta</taxon>
        <taxon>core chlorophytes</taxon>
        <taxon>Trebouxiophyceae</taxon>
        <taxon>Chlorellales</taxon>
        <taxon>Chlorellaceae</taxon>
        <taxon>Chlorella clade</taxon>
        <taxon>Chlorella</taxon>
    </lineage>
</organism>
<sequence>MQTTAALRAVQLPARSAVRSGCSSKRAAIRCFAQQRAQQQRPVAAEQQAAAEPAASATLALSCLLLAAPALAEEAATEAAVEAAEAGQSAGVTALGWALIVSPLVFYAVFNVYRSQVDPKAKFGDALFFFAASVIVGNIVSITVFKIRLF</sequence>
<evidence type="ECO:0000313" key="3">
    <source>
        <dbReference type="Proteomes" id="UP000239899"/>
    </source>
</evidence>